<dbReference type="PANTHER" id="PTHR43877">
    <property type="entry name" value="AMINOALKYLPHOSPHONATE N-ACETYLTRANSFERASE-RELATED-RELATED"/>
    <property type="match status" value="1"/>
</dbReference>
<dbReference type="InterPro" id="IPR000182">
    <property type="entry name" value="GNAT_dom"/>
</dbReference>
<reference evidence="4" key="1">
    <citation type="submission" date="2022-01" db="EMBL/GenBank/DDBJ databases">
        <authorList>
            <person name="Jo J.-H."/>
            <person name="Im W.-T."/>
        </authorList>
    </citation>
    <scope>NUCLEOTIDE SEQUENCE</scope>
    <source>
        <strain evidence="4">XY25</strain>
    </source>
</reference>
<dbReference type="InterPro" id="IPR050832">
    <property type="entry name" value="Bact_Acetyltransf"/>
</dbReference>
<gene>
    <name evidence="4" type="ORF">LZ012_00970</name>
</gene>
<evidence type="ECO:0000313" key="4">
    <source>
        <dbReference type="EMBL" id="MCG2575560.1"/>
    </source>
</evidence>
<dbReference type="CDD" id="cd04301">
    <property type="entry name" value="NAT_SF"/>
    <property type="match status" value="1"/>
</dbReference>
<dbReference type="Pfam" id="PF00583">
    <property type="entry name" value="Acetyltransf_1"/>
    <property type="match status" value="1"/>
</dbReference>
<sequence length="165" mass="18566">MMDTENPPIRLRQLLPADKAAIASWPPYPDAFADLDYALRPGGWLDEFGDRPQAWLYAAEQDGELVAFSIIAATEGGDAEFRIALHPEKNGQGVGALVAARTLDEAFARIGLRRLHLIVRQNNPRAIRLYRRLGFAQRGACRQVVNGRLVDFFRMDLPGVRWRPE</sequence>
<dbReference type="PROSITE" id="PS51186">
    <property type="entry name" value="GNAT"/>
    <property type="match status" value="1"/>
</dbReference>
<dbReference type="PANTHER" id="PTHR43877:SF2">
    <property type="entry name" value="AMINOALKYLPHOSPHONATE N-ACETYLTRANSFERASE-RELATED"/>
    <property type="match status" value="1"/>
</dbReference>
<evidence type="ECO:0000313" key="5">
    <source>
        <dbReference type="Proteomes" id="UP001165384"/>
    </source>
</evidence>
<dbReference type="Gene3D" id="3.40.630.30">
    <property type="match status" value="1"/>
</dbReference>
<dbReference type="RefSeq" id="WP_275706589.1">
    <property type="nucleotide sequence ID" value="NZ_JAKLTN010000001.1"/>
</dbReference>
<name>A0ABS9JXD1_9RHOO</name>
<evidence type="ECO:0000259" key="3">
    <source>
        <dbReference type="PROSITE" id="PS51186"/>
    </source>
</evidence>
<organism evidence="4 5">
    <name type="scientific">Dechloromonas hankyongensis</name>
    <dbReference type="NCBI Taxonomy" id="2908002"/>
    <lineage>
        <taxon>Bacteria</taxon>
        <taxon>Pseudomonadati</taxon>
        <taxon>Pseudomonadota</taxon>
        <taxon>Betaproteobacteria</taxon>
        <taxon>Rhodocyclales</taxon>
        <taxon>Azonexaceae</taxon>
        <taxon>Dechloromonas</taxon>
    </lineage>
</organism>
<keyword evidence="1" id="KW-0808">Transferase</keyword>
<dbReference type="SUPFAM" id="SSF55729">
    <property type="entry name" value="Acyl-CoA N-acyltransferases (Nat)"/>
    <property type="match status" value="1"/>
</dbReference>
<proteinExistence type="predicted"/>
<comment type="caution">
    <text evidence="4">The sequence shown here is derived from an EMBL/GenBank/DDBJ whole genome shotgun (WGS) entry which is preliminary data.</text>
</comment>
<evidence type="ECO:0000256" key="1">
    <source>
        <dbReference type="ARBA" id="ARBA00022679"/>
    </source>
</evidence>
<feature type="domain" description="N-acetyltransferase" evidence="3">
    <location>
        <begin position="9"/>
        <end position="160"/>
    </location>
</feature>
<dbReference type="EMBL" id="JAKLTN010000001">
    <property type="protein sequence ID" value="MCG2575560.1"/>
    <property type="molecule type" value="Genomic_DNA"/>
</dbReference>
<protein>
    <submittedName>
        <fullName evidence="4">GNAT family N-acetyltransferase</fullName>
    </submittedName>
</protein>
<evidence type="ECO:0000256" key="2">
    <source>
        <dbReference type="ARBA" id="ARBA00023315"/>
    </source>
</evidence>
<keyword evidence="2" id="KW-0012">Acyltransferase</keyword>
<dbReference type="InterPro" id="IPR016181">
    <property type="entry name" value="Acyl_CoA_acyltransferase"/>
</dbReference>
<keyword evidence="5" id="KW-1185">Reference proteome</keyword>
<dbReference type="Proteomes" id="UP001165384">
    <property type="component" value="Unassembled WGS sequence"/>
</dbReference>
<accession>A0ABS9JXD1</accession>